<dbReference type="EMBL" id="CP122537">
    <property type="protein sequence ID" value="WGH79996.1"/>
    <property type="molecule type" value="Genomic_DNA"/>
</dbReference>
<evidence type="ECO:0000313" key="3">
    <source>
        <dbReference type="Proteomes" id="UP001243420"/>
    </source>
</evidence>
<dbReference type="Gene3D" id="3.40.630.30">
    <property type="match status" value="1"/>
</dbReference>
<reference evidence="2 3" key="1">
    <citation type="submission" date="2023-04" db="EMBL/GenBank/DDBJ databases">
        <title>Jannaschia ovalis sp. nov., a marine bacterium isolated from sea tidal flat.</title>
        <authorList>
            <person name="Kwon D.Y."/>
            <person name="Kim J.-J."/>
        </authorList>
    </citation>
    <scope>NUCLEOTIDE SEQUENCE [LARGE SCALE GENOMIC DNA]</scope>
    <source>
        <strain evidence="2 3">GRR-S6-38</strain>
    </source>
</reference>
<dbReference type="InterPro" id="IPR016181">
    <property type="entry name" value="Acyl_CoA_acyltransferase"/>
</dbReference>
<accession>A0ABY8LFT0</accession>
<gene>
    <name evidence="2" type="ORF">P8627_06980</name>
</gene>
<organism evidence="2 3">
    <name type="scientific">Jannaschia ovalis</name>
    <dbReference type="NCBI Taxonomy" id="3038773"/>
    <lineage>
        <taxon>Bacteria</taxon>
        <taxon>Pseudomonadati</taxon>
        <taxon>Pseudomonadota</taxon>
        <taxon>Alphaproteobacteria</taxon>
        <taxon>Rhodobacterales</taxon>
        <taxon>Roseobacteraceae</taxon>
        <taxon>Jannaschia</taxon>
    </lineage>
</organism>
<dbReference type="SUPFAM" id="SSF55729">
    <property type="entry name" value="Acyl-CoA N-acyltransferases (Nat)"/>
    <property type="match status" value="1"/>
</dbReference>
<protein>
    <submittedName>
        <fullName evidence="2">GNAT family N-acetyltransferase</fullName>
    </submittedName>
</protein>
<keyword evidence="3" id="KW-1185">Reference proteome</keyword>
<proteinExistence type="predicted"/>
<dbReference type="RefSeq" id="WP_279967019.1">
    <property type="nucleotide sequence ID" value="NZ_CP122537.1"/>
</dbReference>
<evidence type="ECO:0000259" key="1">
    <source>
        <dbReference type="Pfam" id="PF13302"/>
    </source>
</evidence>
<dbReference type="Pfam" id="PF13302">
    <property type="entry name" value="Acetyltransf_3"/>
    <property type="match status" value="1"/>
</dbReference>
<dbReference type="Proteomes" id="UP001243420">
    <property type="component" value="Chromosome"/>
</dbReference>
<dbReference type="InterPro" id="IPR000182">
    <property type="entry name" value="GNAT_dom"/>
</dbReference>
<name>A0ABY8LFT0_9RHOB</name>
<feature type="domain" description="N-acetyltransferase" evidence="1">
    <location>
        <begin position="15"/>
        <end position="113"/>
    </location>
</feature>
<evidence type="ECO:0000313" key="2">
    <source>
        <dbReference type="EMBL" id="WGH79996.1"/>
    </source>
</evidence>
<sequence>MTAITVHIPTLRTERLTRRAHRLADFDACAATLDSPRMVHVDRLDRRDAWFVFCNELAGWQLRGVGQWAVDVTGGPHVGIVGIQQPAHFPEPELGWTLHDGHEGQRYATEAPLPAGETAAETHVDRHWGAA</sequence>